<gene>
    <name evidence="1" type="ORF">JZ786_06055</name>
</gene>
<dbReference type="EMBL" id="CP071182">
    <property type="protein sequence ID" value="QSO48545.1"/>
    <property type="molecule type" value="Genomic_DNA"/>
</dbReference>
<dbReference type="RefSeq" id="WP_206657878.1">
    <property type="nucleotide sequence ID" value="NZ_CP071182.1"/>
</dbReference>
<protein>
    <submittedName>
        <fullName evidence="1">Uncharacterized protein</fullName>
    </submittedName>
</protein>
<keyword evidence="2" id="KW-1185">Reference proteome</keyword>
<dbReference type="KEGG" id="afx:JZ786_06055"/>
<name>A0A9X7Z8L3_9BACL</name>
<proteinExistence type="predicted"/>
<dbReference type="AlphaFoldDB" id="A0A9X7Z8L3"/>
<sequence>MSCKFDFDEEVTVVEQSEYHGMVGFVIDRHAGGIPLATGFGNTEWFYTVKLSNGQKHTFSEASIQRLK</sequence>
<accession>A0A9X7Z8L3</accession>
<evidence type="ECO:0000313" key="1">
    <source>
        <dbReference type="EMBL" id="QSO48545.1"/>
    </source>
</evidence>
<evidence type="ECO:0000313" key="2">
    <source>
        <dbReference type="Proteomes" id="UP000663505"/>
    </source>
</evidence>
<dbReference type="Proteomes" id="UP000663505">
    <property type="component" value="Chromosome"/>
</dbReference>
<reference evidence="1 2" key="1">
    <citation type="submission" date="2021-02" db="EMBL/GenBank/DDBJ databases">
        <title>Alicyclobacillus curvatus sp. nov. and Alicyclobacillus mengziensis sp. nov., two acidophilic bacteria isolated from acid mine drainage.</title>
        <authorList>
            <person name="Huang Y."/>
        </authorList>
    </citation>
    <scope>NUCLEOTIDE SEQUENCE [LARGE SCALE GENOMIC DNA]</scope>
    <source>
        <strain evidence="1 2">S30H14</strain>
    </source>
</reference>
<organism evidence="1 2">
    <name type="scientific">Alicyclobacillus mengziensis</name>
    <dbReference type="NCBI Taxonomy" id="2931921"/>
    <lineage>
        <taxon>Bacteria</taxon>
        <taxon>Bacillati</taxon>
        <taxon>Bacillota</taxon>
        <taxon>Bacilli</taxon>
        <taxon>Bacillales</taxon>
        <taxon>Alicyclobacillaceae</taxon>
        <taxon>Alicyclobacillus</taxon>
    </lineage>
</organism>